<reference evidence="2" key="1">
    <citation type="submission" date="2023-01" db="EMBL/GenBank/DDBJ databases">
        <authorList>
            <person name="Van Ghelder C."/>
            <person name="Rancurel C."/>
        </authorList>
    </citation>
    <scope>NUCLEOTIDE SEQUENCE</scope>
    <source>
        <strain evidence="2">CNCM I-4278</strain>
    </source>
</reference>
<evidence type="ECO:0000256" key="1">
    <source>
        <dbReference type="SAM" id="MobiDB-lite"/>
    </source>
</evidence>
<gene>
    <name evidence="2" type="ORF">PDIGIT_LOCUS11179</name>
</gene>
<accession>A0A9W4UNT3</accession>
<comment type="caution">
    <text evidence="2">The sequence shown here is derived from an EMBL/GenBank/DDBJ whole genome shotgun (WGS) entry which is preliminary data.</text>
</comment>
<dbReference type="Proteomes" id="UP001152607">
    <property type="component" value="Unassembled WGS sequence"/>
</dbReference>
<organism evidence="2 3">
    <name type="scientific">Periconia digitata</name>
    <dbReference type="NCBI Taxonomy" id="1303443"/>
    <lineage>
        <taxon>Eukaryota</taxon>
        <taxon>Fungi</taxon>
        <taxon>Dikarya</taxon>
        <taxon>Ascomycota</taxon>
        <taxon>Pezizomycotina</taxon>
        <taxon>Dothideomycetes</taxon>
        <taxon>Pleosporomycetidae</taxon>
        <taxon>Pleosporales</taxon>
        <taxon>Massarineae</taxon>
        <taxon>Periconiaceae</taxon>
        <taxon>Periconia</taxon>
    </lineage>
</organism>
<feature type="region of interest" description="Disordered" evidence="1">
    <location>
        <begin position="21"/>
        <end position="41"/>
    </location>
</feature>
<dbReference type="EMBL" id="CAOQHR010000008">
    <property type="protein sequence ID" value="CAI6338057.1"/>
    <property type="molecule type" value="Genomic_DNA"/>
</dbReference>
<keyword evidence="3" id="KW-1185">Reference proteome</keyword>
<protein>
    <submittedName>
        <fullName evidence="2">Uncharacterized protein</fullName>
    </submittedName>
</protein>
<evidence type="ECO:0000313" key="2">
    <source>
        <dbReference type="EMBL" id="CAI6338057.1"/>
    </source>
</evidence>
<evidence type="ECO:0000313" key="3">
    <source>
        <dbReference type="Proteomes" id="UP001152607"/>
    </source>
</evidence>
<sequence>MSSSSSTESDSSFFVTIEFPSNDDSSCTDSGFGASQDAKSGPVGSSCVGLDRLAIVSCHFPSLLLPFLISREKFVGEHTSLDFGGLSMVRSGSCNLARLRTQNHFNYTIRTASERVRS</sequence>
<proteinExistence type="predicted"/>
<name>A0A9W4UNT3_9PLEO</name>
<dbReference type="AlphaFoldDB" id="A0A9W4UNT3"/>